<evidence type="ECO:0000313" key="1">
    <source>
        <dbReference type="Proteomes" id="UP000887565"/>
    </source>
</evidence>
<evidence type="ECO:0000313" key="2">
    <source>
        <dbReference type="WBParaSite" id="nRc.2.0.1.t21471-RA"/>
    </source>
</evidence>
<dbReference type="AlphaFoldDB" id="A0A915J4X1"/>
<name>A0A915J4X1_ROMCU</name>
<protein>
    <submittedName>
        <fullName evidence="2">Uncharacterized protein</fullName>
    </submittedName>
</protein>
<proteinExistence type="predicted"/>
<keyword evidence="1" id="KW-1185">Reference proteome</keyword>
<sequence length="76" mass="8251">MDLICLKLGLSSWSSFQQSFINCIIAGSTSVSWPRLTDGRKGGLSHLATLESFNQILSSSNDLFLSADVKRSIIMG</sequence>
<organism evidence="1 2">
    <name type="scientific">Romanomermis culicivorax</name>
    <name type="common">Nematode worm</name>
    <dbReference type="NCBI Taxonomy" id="13658"/>
    <lineage>
        <taxon>Eukaryota</taxon>
        <taxon>Metazoa</taxon>
        <taxon>Ecdysozoa</taxon>
        <taxon>Nematoda</taxon>
        <taxon>Enoplea</taxon>
        <taxon>Dorylaimia</taxon>
        <taxon>Mermithida</taxon>
        <taxon>Mermithoidea</taxon>
        <taxon>Mermithidae</taxon>
        <taxon>Romanomermis</taxon>
    </lineage>
</organism>
<accession>A0A915J4X1</accession>
<dbReference type="WBParaSite" id="nRc.2.0.1.t21471-RA">
    <property type="protein sequence ID" value="nRc.2.0.1.t21471-RA"/>
    <property type="gene ID" value="nRc.2.0.1.g21471"/>
</dbReference>
<reference evidence="2" key="1">
    <citation type="submission" date="2022-11" db="UniProtKB">
        <authorList>
            <consortium name="WormBaseParasite"/>
        </authorList>
    </citation>
    <scope>IDENTIFICATION</scope>
</reference>
<dbReference type="Proteomes" id="UP000887565">
    <property type="component" value="Unplaced"/>
</dbReference>